<organism>
    <name type="scientific">Physcomitrium patens</name>
    <name type="common">Spreading-leaved earth moss</name>
    <name type="synonym">Physcomitrella patens</name>
    <dbReference type="NCBI Taxonomy" id="3218"/>
    <lineage>
        <taxon>Eukaryota</taxon>
        <taxon>Viridiplantae</taxon>
        <taxon>Streptophyta</taxon>
        <taxon>Embryophyta</taxon>
        <taxon>Bryophyta</taxon>
        <taxon>Bryophytina</taxon>
        <taxon>Bryopsida</taxon>
        <taxon>Funariidae</taxon>
        <taxon>Funariales</taxon>
        <taxon>Funariaceae</taxon>
        <taxon>Physcomitrium</taxon>
    </lineage>
</organism>
<dbReference type="PANTHER" id="PTHR36848">
    <property type="entry name" value="DNA-BINDING PROTEIN (PUTATIVE SECRETED PROTEIN)-RELATED"/>
    <property type="match status" value="1"/>
</dbReference>
<dbReference type="InterPro" id="IPR053161">
    <property type="entry name" value="Ulvan_degrading_GH"/>
</dbReference>
<proteinExistence type="predicted"/>
<evidence type="ECO:0000313" key="1">
    <source>
        <dbReference type="EMBL" id="EDQ48199.1"/>
    </source>
</evidence>
<name>A9U804_PHYPA</name>
<protein>
    <submittedName>
        <fullName evidence="1">Predicted protein</fullName>
    </submittedName>
</protein>
<dbReference type="EMBL" id="DS546750">
    <property type="protein sequence ID" value="EDQ48199.1"/>
    <property type="molecule type" value="Genomic_DNA"/>
</dbReference>
<dbReference type="PANTHER" id="PTHR36848:SF2">
    <property type="entry name" value="SECRETED PROTEIN"/>
    <property type="match status" value="1"/>
</dbReference>
<gene>
    <name evidence="1" type="ORF">PHYPADRAFT_104158</name>
</gene>
<dbReference type="eggNOG" id="ENOG502RY90">
    <property type="taxonomic scope" value="Eukaryota"/>
</dbReference>
<reference evidence="1" key="1">
    <citation type="journal article" date="2008" name="Science">
        <title>The Physcomitrella genome reveals evolutionary insights into the conquest of land by plants.</title>
        <authorList>
            <person name="Rensing S."/>
            <person name="Lang D."/>
            <person name="Zimmer A."/>
            <person name="Terry A."/>
            <person name="Salamov A."/>
            <person name="Shapiro H."/>
            <person name="Nishiyama T."/>
            <person name="Perroud P.-F."/>
            <person name="Lindquist E."/>
            <person name="Kamisugi Y."/>
            <person name="Tanahashi T."/>
            <person name="Sakakibara K."/>
            <person name="Fujita T."/>
            <person name="Oishi K."/>
            <person name="Shin-I T."/>
            <person name="Kuroki Y."/>
            <person name="Toyoda A."/>
            <person name="Suzuki Y."/>
            <person name="Hashimoto A."/>
            <person name="Yamaguchi K."/>
            <person name="Sugano A."/>
            <person name="Kohara Y."/>
            <person name="Fujiyama A."/>
            <person name="Anterola A."/>
            <person name="Aoki S."/>
            <person name="Ashton N."/>
            <person name="Barbazuk W.B."/>
            <person name="Barker E."/>
            <person name="Bennetzen J."/>
            <person name="Bezanilla M."/>
            <person name="Blankenship R."/>
            <person name="Cho S.H."/>
            <person name="Dutcher S."/>
            <person name="Estelle M."/>
            <person name="Fawcett J.A."/>
            <person name="Gundlach H."/>
            <person name="Hanada K."/>
            <person name="Heyl A."/>
            <person name="Hicks K.A."/>
            <person name="Hugh J."/>
            <person name="Lohr M."/>
            <person name="Mayer K."/>
            <person name="Melkozernov A."/>
            <person name="Murata T."/>
            <person name="Nelson D."/>
            <person name="Pils B."/>
            <person name="Prigge M."/>
            <person name="Reiss B."/>
            <person name="Renner T."/>
            <person name="Rombauts S."/>
            <person name="Rushton P."/>
            <person name="Sanderfoot A."/>
            <person name="Schween G."/>
            <person name="Shiu S.-H."/>
            <person name="Stueber K."/>
            <person name="Theodoulou F.L."/>
            <person name="Tu H."/>
            <person name="Van de Peer Y."/>
            <person name="Verrier P.J."/>
            <person name="Waters E."/>
            <person name="Wood A."/>
            <person name="Yang L."/>
            <person name="Cove D."/>
            <person name="Cuming A."/>
            <person name="Hasebe M."/>
            <person name="Lucas S."/>
            <person name="Mishler D.B."/>
            <person name="Reski R."/>
            <person name="Grigoriev I."/>
            <person name="Quatrano R.S."/>
            <person name="Boore J.L."/>
        </authorList>
    </citation>
    <scope>NUCLEOTIDE SEQUENCE [LARGE SCALE GENOMIC DNA]</scope>
</reference>
<sequence length="284" mass="31137">MRVYYEVNPCYIDTLSKQAVGAFIREIYDAYWERFGEAYGSVIRGVFTDEPQFARRQLPWSFELAAVFEQRCGYPLLAHLPALFMETEGCRKVRYDYWLCVTEMFTEAYAKQIGEWCGSRGWSATGHVVDEQTLMDQVTAVGDPMSFYEYLQIPGCDWLGRLECQSAGASPDRGMAARARDQSLVPAFAELFAAGPAQTGLPSFDFLSAALVAGLPAVQRLFRQAVHAAGGGQPAGGGASAASGPVGLDSTDGYGCFRHRAVPRRLCAAVSLAVPIADWARLRK</sequence>
<dbReference type="AlphaFoldDB" id="A9U804"/>
<dbReference type="HOGENOM" id="CLU_981386_0_0_1"/>
<accession>A9U804</accession>